<gene>
    <name evidence="11" type="ORF">GCM10023322_34560</name>
</gene>
<evidence type="ECO:0000256" key="2">
    <source>
        <dbReference type="ARBA" id="ARBA00005417"/>
    </source>
</evidence>
<comment type="caution">
    <text evidence="11">The sequence shown here is derived from an EMBL/GenBank/DDBJ whole genome shotgun (WGS) entry which is preliminary data.</text>
</comment>
<feature type="domain" description="AAA+ ATPase" evidence="10">
    <location>
        <begin position="29"/>
        <end position="232"/>
    </location>
</feature>
<evidence type="ECO:0000259" key="10">
    <source>
        <dbReference type="SMART" id="SM00382"/>
    </source>
</evidence>
<evidence type="ECO:0000256" key="7">
    <source>
        <dbReference type="ARBA" id="ARBA00022840"/>
    </source>
</evidence>
<dbReference type="PANTHER" id="PTHR43297:SF14">
    <property type="entry name" value="ATPASE AAA-TYPE CORE DOMAIN-CONTAINING PROTEIN"/>
    <property type="match status" value="1"/>
</dbReference>
<keyword evidence="8" id="KW-1278">Translocase</keyword>
<comment type="subcellular location">
    <subcellularLocation>
        <location evidence="1">Cell membrane</location>
        <topology evidence="1">Peripheral membrane protein</topology>
    </subcellularLocation>
</comment>
<evidence type="ECO:0000313" key="12">
    <source>
        <dbReference type="Proteomes" id="UP001501570"/>
    </source>
</evidence>
<dbReference type="Proteomes" id="UP001501570">
    <property type="component" value="Unassembled WGS sequence"/>
</dbReference>
<dbReference type="PROSITE" id="PS00211">
    <property type="entry name" value="ABC_TRANSPORTER_1"/>
    <property type="match status" value="1"/>
</dbReference>
<keyword evidence="4" id="KW-1003">Cell membrane</keyword>
<dbReference type="EMBL" id="BAABJQ010000009">
    <property type="protein sequence ID" value="GAA5187062.1"/>
    <property type="molecule type" value="Genomic_DNA"/>
</dbReference>
<keyword evidence="6" id="KW-0547">Nucleotide-binding</keyword>
<keyword evidence="5" id="KW-0997">Cell inner membrane</keyword>
<evidence type="ECO:0000256" key="4">
    <source>
        <dbReference type="ARBA" id="ARBA00022475"/>
    </source>
</evidence>
<dbReference type="InterPro" id="IPR017871">
    <property type="entry name" value="ABC_transporter-like_CS"/>
</dbReference>
<dbReference type="SMART" id="SM00382">
    <property type="entry name" value="AAA"/>
    <property type="match status" value="1"/>
</dbReference>
<evidence type="ECO:0000256" key="5">
    <source>
        <dbReference type="ARBA" id="ARBA00022519"/>
    </source>
</evidence>
<reference evidence="12" key="1">
    <citation type="journal article" date="2019" name="Int. J. Syst. Evol. Microbiol.">
        <title>The Global Catalogue of Microorganisms (GCM) 10K type strain sequencing project: providing services to taxonomists for standard genome sequencing and annotation.</title>
        <authorList>
            <consortium name="The Broad Institute Genomics Platform"/>
            <consortium name="The Broad Institute Genome Sequencing Center for Infectious Disease"/>
            <person name="Wu L."/>
            <person name="Ma J."/>
        </authorList>
    </citation>
    <scope>NUCLEOTIDE SEQUENCE [LARGE SCALE GENOMIC DNA]</scope>
    <source>
        <strain evidence="12">JCM 18304</strain>
    </source>
</reference>
<evidence type="ECO:0000256" key="3">
    <source>
        <dbReference type="ARBA" id="ARBA00022448"/>
    </source>
</evidence>
<keyword evidence="3" id="KW-0813">Transport</keyword>
<keyword evidence="12" id="KW-1185">Reference proteome</keyword>
<dbReference type="GO" id="GO:0005524">
    <property type="term" value="F:ATP binding"/>
    <property type="evidence" value="ECO:0007669"/>
    <property type="project" value="UniProtKB-KW"/>
</dbReference>
<keyword evidence="7 11" id="KW-0067">ATP-binding</keyword>
<accession>A0ABP9RW26</accession>
<dbReference type="Gene3D" id="3.40.50.300">
    <property type="entry name" value="P-loop containing nucleotide triphosphate hydrolases"/>
    <property type="match status" value="1"/>
</dbReference>
<dbReference type="RefSeq" id="WP_345630745.1">
    <property type="nucleotide sequence ID" value="NZ_BAABJQ010000009.1"/>
</dbReference>
<sequence>MSLLEVAGLSIHAPDGRPLVRDLSFSVEAGDRLGLIGESGSGKSLTSLAIMGLLPPGMTASGRVVLDAPGLPRTDVIGAPSRRLNQLRGPAASVVFQEPLTALDPLMRVGRQVAEPLRRWRGLRGAALREAVLAALSEVRLDEPERISRAYPHEISGGQRQRVAIAMALACQPALLIADEPTTALDVSVQAEVLSLLAGLILARGMSLLFITHDLAVVASVTDRVLVLRDGAEVESGTVRDIVTAPRDPYTRDLVDSARAFDEALPGRRS</sequence>
<proteinExistence type="inferred from homology"/>
<evidence type="ECO:0000256" key="8">
    <source>
        <dbReference type="ARBA" id="ARBA00022967"/>
    </source>
</evidence>
<dbReference type="SUPFAM" id="SSF52540">
    <property type="entry name" value="P-loop containing nucleoside triphosphate hydrolases"/>
    <property type="match status" value="1"/>
</dbReference>
<dbReference type="InterPro" id="IPR027417">
    <property type="entry name" value="P-loop_NTPase"/>
</dbReference>
<evidence type="ECO:0000256" key="1">
    <source>
        <dbReference type="ARBA" id="ARBA00004202"/>
    </source>
</evidence>
<name>A0ABP9RW26_9ACTN</name>
<comment type="similarity">
    <text evidence="2">Belongs to the ABC transporter superfamily.</text>
</comment>
<organism evidence="11 12">
    <name type="scientific">Rugosimonospora acidiphila</name>
    <dbReference type="NCBI Taxonomy" id="556531"/>
    <lineage>
        <taxon>Bacteria</taxon>
        <taxon>Bacillati</taxon>
        <taxon>Actinomycetota</taxon>
        <taxon>Actinomycetes</taxon>
        <taxon>Micromonosporales</taxon>
        <taxon>Micromonosporaceae</taxon>
        <taxon>Rugosimonospora</taxon>
    </lineage>
</organism>
<evidence type="ECO:0000256" key="6">
    <source>
        <dbReference type="ARBA" id="ARBA00022741"/>
    </source>
</evidence>
<dbReference type="Pfam" id="PF00005">
    <property type="entry name" value="ABC_tran"/>
    <property type="match status" value="1"/>
</dbReference>
<keyword evidence="9" id="KW-0472">Membrane</keyword>
<dbReference type="CDD" id="cd03257">
    <property type="entry name" value="ABC_NikE_OppD_transporters"/>
    <property type="match status" value="1"/>
</dbReference>
<evidence type="ECO:0000256" key="9">
    <source>
        <dbReference type="ARBA" id="ARBA00023136"/>
    </source>
</evidence>
<dbReference type="InterPro" id="IPR050388">
    <property type="entry name" value="ABC_Ni/Peptide_Import"/>
</dbReference>
<dbReference type="PANTHER" id="PTHR43297">
    <property type="entry name" value="OLIGOPEPTIDE TRANSPORT ATP-BINDING PROTEIN APPD"/>
    <property type="match status" value="1"/>
</dbReference>
<dbReference type="InterPro" id="IPR003439">
    <property type="entry name" value="ABC_transporter-like_ATP-bd"/>
</dbReference>
<dbReference type="InterPro" id="IPR003593">
    <property type="entry name" value="AAA+_ATPase"/>
</dbReference>
<evidence type="ECO:0000313" key="11">
    <source>
        <dbReference type="EMBL" id="GAA5187062.1"/>
    </source>
</evidence>
<protein>
    <submittedName>
        <fullName evidence="11">ABC transporter ATP-binding protein</fullName>
    </submittedName>
</protein>